<evidence type="ECO:0000256" key="1">
    <source>
        <dbReference type="SAM" id="Coils"/>
    </source>
</evidence>
<comment type="caution">
    <text evidence="3">The sequence shown here is derived from an EMBL/GenBank/DDBJ whole genome shotgun (WGS) entry which is preliminary data.</text>
</comment>
<dbReference type="GO" id="GO:0016787">
    <property type="term" value="F:hydrolase activity"/>
    <property type="evidence" value="ECO:0007669"/>
    <property type="project" value="UniProtKB-KW"/>
</dbReference>
<protein>
    <submittedName>
        <fullName evidence="3">Alpha/beta hydrolase</fullName>
    </submittedName>
</protein>
<keyword evidence="1" id="KW-0175">Coiled coil</keyword>
<accession>A0ABV9SAT6</accession>
<keyword evidence="3" id="KW-0378">Hydrolase</keyword>
<gene>
    <name evidence="3" type="ORF">ACFPCV_35645</name>
</gene>
<feature type="coiled-coil region" evidence="1">
    <location>
        <begin position="248"/>
        <end position="275"/>
    </location>
</feature>
<keyword evidence="4" id="KW-1185">Reference proteome</keyword>
<proteinExistence type="predicted"/>
<dbReference type="Proteomes" id="UP001595859">
    <property type="component" value="Unassembled WGS sequence"/>
</dbReference>
<dbReference type="RefSeq" id="WP_378061554.1">
    <property type="nucleotide sequence ID" value="NZ_JBHSIS010000024.1"/>
</dbReference>
<dbReference type="InterPro" id="IPR010427">
    <property type="entry name" value="DUF1023"/>
</dbReference>
<dbReference type="SUPFAM" id="SSF53474">
    <property type="entry name" value="alpha/beta-Hydrolases"/>
    <property type="match status" value="1"/>
</dbReference>
<sequence length="593" mass="61644">MTDPEQLYAKLASGDTSRILAVLEPLGAARNLLTDVELKPVTAWAGTAATAFDSRVNSSKTAVTAAAARLTDAMSVVEAAAAAYGRMRTAADQTIRAYRAGGIPDSQAVSVLTQLRGSYEEVLRSYAGALRGIRPAFTTAAGTTAAATTASGATVPPPGTDPNRVAEWWKSLPETTRNELLATRYDALGRLRGLPAPVLNEANHHRIEADMTRFAAANTDLTNQIEARAGQLGIDPDDEGALRGDPALADLLDQRQDTNRMLDNATAANARVEEAMRSGYDTYVLAYDPVGPGRQEGTLAIAYGNPDQAGDVAVVVPGTTTTLESGFPNDSAQELRAAMDHSEPGGNATIAWLGYDAPTWDTTVAGPDNAIEGGELLKSDVDGYRAAAETPQHITVIGHSYGSTAVGYAAMDGLAADDIAFIGSPGVGASDVGQLSPGAGHVWAGASEHDPVVQGTSGSWFTADGSSVGPYDEEFGANRFGVQGEDNLLGAHSVYYSDQSLNNLANIATGNYDAVTQGTQEGSATGELVTDAGGGLWDAGKDAIRGDWDGAWDELKDTGRELLNDAGDVLIGGTGNLVEAGKSFYDNTLGRIF</sequence>
<reference evidence="4" key="1">
    <citation type="journal article" date="2019" name="Int. J. Syst. Evol. Microbiol.">
        <title>The Global Catalogue of Microorganisms (GCM) 10K type strain sequencing project: providing services to taxonomists for standard genome sequencing and annotation.</title>
        <authorList>
            <consortium name="The Broad Institute Genomics Platform"/>
            <consortium name="The Broad Institute Genome Sequencing Center for Infectious Disease"/>
            <person name="Wu L."/>
            <person name="Ma J."/>
        </authorList>
    </citation>
    <scope>NUCLEOTIDE SEQUENCE [LARGE SCALE GENOMIC DNA]</scope>
    <source>
        <strain evidence="4">ZS-22-S1</strain>
    </source>
</reference>
<evidence type="ECO:0000313" key="4">
    <source>
        <dbReference type="Proteomes" id="UP001595859"/>
    </source>
</evidence>
<organism evidence="3 4">
    <name type="scientific">Actinophytocola glycyrrhizae</name>
    <dbReference type="NCBI Taxonomy" id="2044873"/>
    <lineage>
        <taxon>Bacteria</taxon>
        <taxon>Bacillati</taxon>
        <taxon>Actinomycetota</taxon>
        <taxon>Actinomycetes</taxon>
        <taxon>Pseudonocardiales</taxon>
        <taxon>Pseudonocardiaceae</taxon>
    </lineage>
</organism>
<evidence type="ECO:0000259" key="2">
    <source>
        <dbReference type="Pfam" id="PF06259"/>
    </source>
</evidence>
<dbReference type="InterPro" id="IPR029058">
    <property type="entry name" value="AB_hydrolase_fold"/>
</dbReference>
<dbReference type="Pfam" id="PF06259">
    <property type="entry name" value="Abhydrolase_8"/>
    <property type="match status" value="1"/>
</dbReference>
<name>A0ABV9SAT6_9PSEU</name>
<dbReference type="EMBL" id="JBHSIS010000024">
    <property type="protein sequence ID" value="MFC4858860.1"/>
    <property type="molecule type" value="Genomic_DNA"/>
</dbReference>
<feature type="domain" description="DUF1023" evidence="2">
    <location>
        <begin position="294"/>
        <end position="453"/>
    </location>
</feature>
<evidence type="ECO:0000313" key="3">
    <source>
        <dbReference type="EMBL" id="MFC4858860.1"/>
    </source>
</evidence>